<sequence>MKTLVKTFVAAAMIAISTCSMASVKPEERNLITADLAIDEYVGAMTEGQVANLDKLFTADFDQKICGKQDLKHSRHEMIEFLKKQKGIKMNCRTTTQIVEELPDYAIAKVTMQFDGFAKTDLITLVKENGTWKISKSVNSYK</sequence>
<dbReference type="Gene3D" id="3.10.450.50">
    <property type="match status" value="1"/>
</dbReference>
<dbReference type="SUPFAM" id="SSF54427">
    <property type="entry name" value="NTF2-like"/>
    <property type="match status" value="1"/>
</dbReference>
<name>A0A2X2J0T3_SPHMU</name>
<dbReference type="RefSeq" id="WP_083663549.1">
    <property type="nucleotide sequence ID" value="NZ_CP069793.1"/>
</dbReference>
<keyword evidence="1" id="KW-0732">Signal</keyword>
<evidence type="ECO:0000313" key="3">
    <source>
        <dbReference type="Proteomes" id="UP000251241"/>
    </source>
</evidence>
<dbReference type="AlphaFoldDB" id="A0A2X2J0T3"/>
<feature type="signal peptide" evidence="1">
    <location>
        <begin position="1"/>
        <end position="22"/>
    </location>
</feature>
<protein>
    <submittedName>
        <fullName evidence="2">Lumazine-binding</fullName>
    </submittedName>
</protein>
<organism evidence="2 3">
    <name type="scientific">Sphingobacterium multivorum</name>
    <dbReference type="NCBI Taxonomy" id="28454"/>
    <lineage>
        <taxon>Bacteria</taxon>
        <taxon>Pseudomonadati</taxon>
        <taxon>Bacteroidota</taxon>
        <taxon>Sphingobacteriia</taxon>
        <taxon>Sphingobacteriales</taxon>
        <taxon>Sphingobacteriaceae</taxon>
        <taxon>Sphingobacterium</taxon>
    </lineage>
</organism>
<evidence type="ECO:0000256" key="1">
    <source>
        <dbReference type="SAM" id="SignalP"/>
    </source>
</evidence>
<reference evidence="2 3" key="1">
    <citation type="submission" date="2018-06" db="EMBL/GenBank/DDBJ databases">
        <authorList>
            <consortium name="Pathogen Informatics"/>
            <person name="Doyle S."/>
        </authorList>
    </citation>
    <scope>NUCLEOTIDE SEQUENCE [LARGE SCALE GENOMIC DNA]</scope>
    <source>
        <strain evidence="2 3">NCTC11343</strain>
    </source>
</reference>
<dbReference type="Pfam" id="PF12893">
    <property type="entry name" value="Lumazine_bd_2"/>
    <property type="match status" value="1"/>
</dbReference>
<dbReference type="Proteomes" id="UP000251241">
    <property type="component" value="Unassembled WGS sequence"/>
</dbReference>
<accession>A0A2X2J0T3</accession>
<proteinExistence type="predicted"/>
<feature type="chain" id="PRO_5044582487" evidence="1">
    <location>
        <begin position="23"/>
        <end position="142"/>
    </location>
</feature>
<dbReference type="InterPro" id="IPR039437">
    <property type="entry name" value="FrzH/put_lumazine-bd"/>
</dbReference>
<gene>
    <name evidence="2" type="ORF">NCTC11343_01711</name>
</gene>
<dbReference type="InterPro" id="IPR032710">
    <property type="entry name" value="NTF2-like_dom_sf"/>
</dbReference>
<evidence type="ECO:0000313" key="2">
    <source>
        <dbReference type="EMBL" id="SPZ85153.1"/>
    </source>
</evidence>
<dbReference type="GeneID" id="88830095"/>
<dbReference type="EMBL" id="UAUU01000006">
    <property type="protein sequence ID" value="SPZ85153.1"/>
    <property type="molecule type" value="Genomic_DNA"/>
</dbReference>